<accession>A0A7J6VLF3</accession>
<evidence type="ECO:0000313" key="2">
    <source>
        <dbReference type="Proteomes" id="UP000554482"/>
    </source>
</evidence>
<proteinExistence type="predicted"/>
<comment type="caution">
    <text evidence="1">The sequence shown here is derived from an EMBL/GenBank/DDBJ whole genome shotgun (WGS) entry which is preliminary data.</text>
</comment>
<reference evidence="1 2" key="1">
    <citation type="submission" date="2020-06" db="EMBL/GenBank/DDBJ databases">
        <title>Transcriptomic and genomic resources for Thalictrum thalictroides and T. hernandezii: Facilitating candidate gene discovery in an emerging model plant lineage.</title>
        <authorList>
            <person name="Arias T."/>
            <person name="Riano-Pachon D.M."/>
            <person name="Di Stilio V.S."/>
        </authorList>
    </citation>
    <scope>NUCLEOTIDE SEQUENCE [LARGE SCALE GENOMIC DNA]</scope>
    <source>
        <strain evidence="2">cv. WT478/WT964</strain>
        <tissue evidence="1">Leaves</tissue>
    </source>
</reference>
<name>A0A7J6VLF3_THATH</name>
<dbReference type="AlphaFoldDB" id="A0A7J6VLF3"/>
<evidence type="ECO:0000313" key="1">
    <source>
        <dbReference type="EMBL" id="KAF5184950.1"/>
    </source>
</evidence>
<sequence>MSFPVYLQDITRMSAFRKDGHPSVYARVLGQKDKHCILRTTHLTVVTGAFLEFLIYGMRC</sequence>
<organism evidence="1 2">
    <name type="scientific">Thalictrum thalictroides</name>
    <name type="common">Rue-anemone</name>
    <name type="synonym">Anemone thalictroides</name>
    <dbReference type="NCBI Taxonomy" id="46969"/>
    <lineage>
        <taxon>Eukaryota</taxon>
        <taxon>Viridiplantae</taxon>
        <taxon>Streptophyta</taxon>
        <taxon>Embryophyta</taxon>
        <taxon>Tracheophyta</taxon>
        <taxon>Spermatophyta</taxon>
        <taxon>Magnoliopsida</taxon>
        <taxon>Ranunculales</taxon>
        <taxon>Ranunculaceae</taxon>
        <taxon>Thalictroideae</taxon>
        <taxon>Thalictrum</taxon>
    </lineage>
</organism>
<dbReference type="EMBL" id="JABWDY010031369">
    <property type="protein sequence ID" value="KAF5184950.1"/>
    <property type="molecule type" value="Genomic_DNA"/>
</dbReference>
<dbReference type="OrthoDB" id="912829at2759"/>
<protein>
    <submittedName>
        <fullName evidence="1">Uncharacterized protein</fullName>
    </submittedName>
</protein>
<keyword evidence="2" id="KW-1185">Reference proteome</keyword>
<gene>
    <name evidence="1" type="ORF">FRX31_025465</name>
</gene>
<dbReference type="Proteomes" id="UP000554482">
    <property type="component" value="Unassembled WGS sequence"/>
</dbReference>